<dbReference type="Proteomes" id="UP001602245">
    <property type="component" value="Unassembled WGS sequence"/>
</dbReference>
<feature type="signal peptide" evidence="1">
    <location>
        <begin position="1"/>
        <end position="24"/>
    </location>
</feature>
<evidence type="ECO:0000256" key="1">
    <source>
        <dbReference type="SAM" id="SignalP"/>
    </source>
</evidence>
<protein>
    <recommendedName>
        <fullName evidence="4">Lipoprotein</fullName>
    </recommendedName>
</protein>
<dbReference type="EMBL" id="JBIAZU010000002">
    <property type="protein sequence ID" value="MFF5290196.1"/>
    <property type="molecule type" value="Genomic_DNA"/>
</dbReference>
<name>A0ABW6WBB0_9ACTN</name>
<reference evidence="2 3" key="1">
    <citation type="submission" date="2024-10" db="EMBL/GenBank/DDBJ databases">
        <title>The Natural Products Discovery Center: Release of the First 8490 Sequenced Strains for Exploring Actinobacteria Biosynthetic Diversity.</title>
        <authorList>
            <person name="Kalkreuter E."/>
            <person name="Kautsar S.A."/>
            <person name="Yang D."/>
            <person name="Bader C.D."/>
            <person name="Teijaro C.N."/>
            <person name="Fluegel L."/>
            <person name="Davis C.M."/>
            <person name="Simpson J.R."/>
            <person name="Lauterbach L."/>
            <person name="Steele A.D."/>
            <person name="Gui C."/>
            <person name="Meng S."/>
            <person name="Li G."/>
            <person name="Viehrig K."/>
            <person name="Ye F."/>
            <person name="Su P."/>
            <person name="Kiefer A.F."/>
            <person name="Nichols A."/>
            <person name="Cepeda A.J."/>
            <person name="Yan W."/>
            <person name="Fan B."/>
            <person name="Jiang Y."/>
            <person name="Adhikari A."/>
            <person name="Zheng C.-J."/>
            <person name="Schuster L."/>
            <person name="Cowan T.M."/>
            <person name="Smanski M.J."/>
            <person name="Chevrette M.G."/>
            <person name="De Carvalho L.P.S."/>
            <person name="Shen B."/>
        </authorList>
    </citation>
    <scope>NUCLEOTIDE SEQUENCE [LARGE SCALE GENOMIC DNA]</scope>
    <source>
        <strain evidence="2 3">NPDC000087</strain>
    </source>
</reference>
<sequence length="263" mass="27979">MLSRPARLAVLVVIVGLAAGGCTSHDPVTAPASSAPSTAGDSRTPLQVLMAGVPTESSPIYRYSIGSDRPMSGVIDPPDQIAEFVTVRQATKPVHTETTTVLLTRDRFWLKVKVTPAALQAVPKKWMSLDPKKIPQNGKPYVYGAESDPGYTKEVFENASDLSQTSPGHFRGVTNLGETGAGVILGADQLKALGGKAGHVAFTAVLDGQGRLTTTSLQIPAAGKFKASTYLITYDQYGTAAVPKLPTQTEQTKAPSYVYDWYR</sequence>
<dbReference type="RefSeq" id="WP_020510815.1">
    <property type="nucleotide sequence ID" value="NZ_JBIAZU010000002.1"/>
</dbReference>
<evidence type="ECO:0008006" key="4">
    <source>
        <dbReference type="Google" id="ProtNLM"/>
    </source>
</evidence>
<evidence type="ECO:0000313" key="2">
    <source>
        <dbReference type="EMBL" id="MFF5290196.1"/>
    </source>
</evidence>
<comment type="caution">
    <text evidence="2">The sequence shown here is derived from an EMBL/GenBank/DDBJ whole genome shotgun (WGS) entry which is preliminary data.</text>
</comment>
<keyword evidence="1" id="KW-0732">Signal</keyword>
<proteinExistence type="predicted"/>
<accession>A0ABW6WBB0</accession>
<keyword evidence="3" id="KW-1185">Reference proteome</keyword>
<evidence type="ECO:0000313" key="3">
    <source>
        <dbReference type="Proteomes" id="UP001602245"/>
    </source>
</evidence>
<dbReference type="PROSITE" id="PS51257">
    <property type="entry name" value="PROKAR_LIPOPROTEIN"/>
    <property type="match status" value="1"/>
</dbReference>
<feature type="chain" id="PRO_5046088018" description="Lipoprotein" evidence="1">
    <location>
        <begin position="25"/>
        <end position="263"/>
    </location>
</feature>
<organism evidence="2 3">
    <name type="scientific">Paractinoplanes globisporus</name>
    <dbReference type="NCBI Taxonomy" id="113565"/>
    <lineage>
        <taxon>Bacteria</taxon>
        <taxon>Bacillati</taxon>
        <taxon>Actinomycetota</taxon>
        <taxon>Actinomycetes</taxon>
        <taxon>Micromonosporales</taxon>
        <taxon>Micromonosporaceae</taxon>
        <taxon>Paractinoplanes</taxon>
    </lineage>
</organism>
<gene>
    <name evidence="2" type="ORF">ACFY35_12180</name>
</gene>